<dbReference type="PRINTS" id="PR00080">
    <property type="entry name" value="SDRFAMILY"/>
</dbReference>
<sequence length="364" mass="38839">MSFYSRWRIYNIEILRWEFGLPLGLEAVSYLMNLIGFNDGTQTIFDEYPSEVNALSPISLQADDDMLIKLLSRDLKLISNGVFQKGLRCCSSTAGRRLEGKVALITGGASGLGKATATEFIQHGARVVIADIDTQLGPKAAKDLGPEAYFVSCDVASESQLAEAVDNTMARYGRLDIMYNNAGIVGPVLPPGIANLDLDDFDRVMRVNIRGAIAGIKHAARVMIPAGSGSILCTASISGLMGGLGPHPYTISKFTIPGIVKAVASELCRHGVRINCISPSPIPTPMVVGQFMGLIPGLTEDQAADLIRGLGALKGAQCEEVDVARAALYLASDDAKYVTGHNLVVDGGFTCFKNLEFPTVNQNV</sequence>
<dbReference type="OrthoDB" id="294295at2759"/>
<dbReference type="Gene3D" id="3.40.50.720">
    <property type="entry name" value="NAD(P)-binding Rossmann-like Domain"/>
    <property type="match status" value="1"/>
</dbReference>
<evidence type="ECO:0000256" key="1">
    <source>
        <dbReference type="ARBA" id="ARBA00006484"/>
    </source>
</evidence>
<dbReference type="EMBL" id="WJXA01000008">
    <property type="protein sequence ID" value="KAF7136456.1"/>
    <property type="molecule type" value="Genomic_DNA"/>
</dbReference>
<protein>
    <submittedName>
        <fullName evidence="3">Uncharacterized protein</fullName>
    </submittedName>
</protein>
<dbReference type="PRINTS" id="PR00081">
    <property type="entry name" value="GDHRDH"/>
</dbReference>
<evidence type="ECO:0000256" key="2">
    <source>
        <dbReference type="ARBA" id="ARBA00023002"/>
    </source>
</evidence>
<proteinExistence type="inferred from homology"/>
<dbReference type="AlphaFoldDB" id="A0A834GQH3"/>
<keyword evidence="2" id="KW-0560">Oxidoreductase</keyword>
<dbReference type="Proteomes" id="UP000626092">
    <property type="component" value="Unassembled WGS sequence"/>
</dbReference>
<organism evidence="3 4">
    <name type="scientific">Rhododendron simsii</name>
    <name type="common">Sims's rhododendron</name>
    <dbReference type="NCBI Taxonomy" id="118357"/>
    <lineage>
        <taxon>Eukaryota</taxon>
        <taxon>Viridiplantae</taxon>
        <taxon>Streptophyta</taxon>
        <taxon>Embryophyta</taxon>
        <taxon>Tracheophyta</taxon>
        <taxon>Spermatophyta</taxon>
        <taxon>Magnoliopsida</taxon>
        <taxon>eudicotyledons</taxon>
        <taxon>Gunneridae</taxon>
        <taxon>Pentapetalae</taxon>
        <taxon>asterids</taxon>
        <taxon>Ericales</taxon>
        <taxon>Ericaceae</taxon>
        <taxon>Ericoideae</taxon>
        <taxon>Rhodoreae</taxon>
        <taxon>Rhododendron</taxon>
    </lineage>
</organism>
<name>A0A834GQH3_RHOSS</name>
<gene>
    <name evidence="3" type="ORF">RHSIM_Rhsim08G0039800</name>
</gene>
<comment type="caution">
    <text evidence="3">The sequence shown here is derived from an EMBL/GenBank/DDBJ whole genome shotgun (WGS) entry which is preliminary data.</text>
</comment>
<keyword evidence="4" id="KW-1185">Reference proteome</keyword>
<dbReference type="InterPro" id="IPR036291">
    <property type="entry name" value="NAD(P)-bd_dom_sf"/>
</dbReference>
<evidence type="ECO:0000313" key="4">
    <source>
        <dbReference type="Proteomes" id="UP000626092"/>
    </source>
</evidence>
<dbReference type="Pfam" id="PF13561">
    <property type="entry name" value="adh_short_C2"/>
    <property type="match status" value="1"/>
</dbReference>
<dbReference type="InterPro" id="IPR002347">
    <property type="entry name" value="SDR_fam"/>
</dbReference>
<accession>A0A834GQH3</accession>
<reference evidence="3" key="1">
    <citation type="submission" date="2019-11" db="EMBL/GenBank/DDBJ databases">
        <authorList>
            <person name="Liu Y."/>
            <person name="Hou J."/>
            <person name="Li T.-Q."/>
            <person name="Guan C.-H."/>
            <person name="Wu X."/>
            <person name="Wu H.-Z."/>
            <person name="Ling F."/>
            <person name="Zhang R."/>
            <person name="Shi X.-G."/>
            <person name="Ren J.-P."/>
            <person name="Chen E.-F."/>
            <person name="Sun J.-M."/>
        </authorList>
    </citation>
    <scope>NUCLEOTIDE SEQUENCE</scope>
    <source>
        <strain evidence="3">Adult_tree_wgs_1</strain>
        <tissue evidence="3">Leaves</tissue>
    </source>
</reference>
<comment type="similarity">
    <text evidence="1">Belongs to the short-chain dehydrogenases/reductases (SDR) family.</text>
</comment>
<evidence type="ECO:0000313" key="3">
    <source>
        <dbReference type="EMBL" id="KAF7136456.1"/>
    </source>
</evidence>
<dbReference type="FunFam" id="3.40.50.720:FF:000084">
    <property type="entry name" value="Short-chain dehydrogenase reductase"/>
    <property type="match status" value="1"/>
</dbReference>
<dbReference type="PANTHER" id="PTHR43180:SF55">
    <property type="entry name" value="ALCOHOL DEHYDROGENASE-LIKE PROTEIN"/>
    <property type="match status" value="1"/>
</dbReference>
<dbReference type="GO" id="GO:0016616">
    <property type="term" value="F:oxidoreductase activity, acting on the CH-OH group of donors, NAD or NADP as acceptor"/>
    <property type="evidence" value="ECO:0007669"/>
    <property type="project" value="UniProtKB-ARBA"/>
</dbReference>
<dbReference type="SUPFAM" id="SSF51735">
    <property type="entry name" value="NAD(P)-binding Rossmann-fold domains"/>
    <property type="match status" value="1"/>
</dbReference>
<dbReference type="PANTHER" id="PTHR43180">
    <property type="entry name" value="3-OXOACYL-(ACYL-CARRIER-PROTEIN) REDUCTASE (AFU_ORTHOLOGUE AFUA_6G11210)"/>
    <property type="match status" value="1"/>
</dbReference>